<feature type="transmembrane region" description="Helical" evidence="6">
    <location>
        <begin position="68"/>
        <end position="89"/>
    </location>
</feature>
<dbReference type="eggNOG" id="COG2814">
    <property type="taxonomic scope" value="Bacteria"/>
</dbReference>
<evidence type="ECO:0000313" key="8">
    <source>
        <dbReference type="Proteomes" id="UP000195880"/>
    </source>
</evidence>
<dbReference type="PANTHER" id="PTHR43124:SF3">
    <property type="entry name" value="CHLORAMPHENICOL EFFLUX PUMP RV0191"/>
    <property type="match status" value="1"/>
</dbReference>
<evidence type="ECO:0000256" key="1">
    <source>
        <dbReference type="ARBA" id="ARBA00004651"/>
    </source>
</evidence>
<evidence type="ECO:0000256" key="4">
    <source>
        <dbReference type="ARBA" id="ARBA00022989"/>
    </source>
</evidence>
<dbReference type="KEGG" id="salf:SMD44_00598"/>
<keyword evidence="2" id="KW-1003">Cell membrane</keyword>
<dbReference type="GO" id="GO:0022857">
    <property type="term" value="F:transmembrane transporter activity"/>
    <property type="evidence" value="ECO:0007669"/>
    <property type="project" value="TreeGrafter"/>
</dbReference>
<dbReference type="InterPro" id="IPR036259">
    <property type="entry name" value="MFS_trans_sf"/>
</dbReference>
<dbReference type="Gene3D" id="1.20.1250.20">
    <property type="entry name" value="MFS general substrate transporter like domains"/>
    <property type="match status" value="1"/>
</dbReference>
<organism evidence="7 8">
    <name type="scientific">Streptomyces alboflavus</name>
    <dbReference type="NCBI Taxonomy" id="67267"/>
    <lineage>
        <taxon>Bacteria</taxon>
        <taxon>Bacillati</taxon>
        <taxon>Actinomycetota</taxon>
        <taxon>Actinomycetes</taxon>
        <taxon>Kitasatosporales</taxon>
        <taxon>Streptomycetaceae</taxon>
        <taxon>Streptomyces</taxon>
    </lineage>
</organism>
<dbReference type="SUPFAM" id="SSF103473">
    <property type="entry name" value="MFS general substrate transporter"/>
    <property type="match status" value="1"/>
</dbReference>
<keyword evidence="5 6" id="KW-0472">Membrane</keyword>
<comment type="subcellular location">
    <subcellularLocation>
        <location evidence="1">Cell membrane</location>
        <topology evidence="1">Multi-pass membrane protein</topology>
    </subcellularLocation>
</comment>
<dbReference type="InterPro" id="IPR050189">
    <property type="entry name" value="MFS_Efflux_Transporters"/>
</dbReference>
<accession>A0A1Z1W467</accession>
<reference evidence="7 8" key="1">
    <citation type="submission" date="2017-05" db="EMBL/GenBank/DDBJ databases">
        <title>Streptomyces alboflavus Genome sequencing and assembly.</title>
        <authorList>
            <person name="Wang Y."/>
            <person name="Du B."/>
            <person name="Ding Y."/>
            <person name="Liu H."/>
            <person name="Hou Q."/>
            <person name="Liu K."/>
            <person name="Wang C."/>
            <person name="Yao L."/>
        </authorList>
    </citation>
    <scope>NUCLEOTIDE SEQUENCE [LARGE SCALE GENOMIC DNA]</scope>
    <source>
        <strain evidence="7 8">MDJK44</strain>
    </source>
</reference>
<evidence type="ECO:0000256" key="2">
    <source>
        <dbReference type="ARBA" id="ARBA00022475"/>
    </source>
</evidence>
<evidence type="ECO:0000256" key="5">
    <source>
        <dbReference type="ARBA" id="ARBA00023136"/>
    </source>
</evidence>
<dbReference type="PANTHER" id="PTHR43124">
    <property type="entry name" value="PURINE EFFLUX PUMP PBUE"/>
    <property type="match status" value="1"/>
</dbReference>
<dbReference type="GO" id="GO:0005886">
    <property type="term" value="C:plasma membrane"/>
    <property type="evidence" value="ECO:0007669"/>
    <property type="project" value="UniProtKB-SubCell"/>
</dbReference>
<keyword evidence="8" id="KW-1185">Reference proteome</keyword>
<evidence type="ECO:0000256" key="6">
    <source>
        <dbReference type="SAM" id="Phobius"/>
    </source>
</evidence>
<keyword evidence="3 6" id="KW-0812">Transmembrane</keyword>
<evidence type="ECO:0000313" key="7">
    <source>
        <dbReference type="EMBL" id="ARX81200.1"/>
    </source>
</evidence>
<sequence>MARRPRAAFAVAAGLIAAAALLLPVLGERPGGAVALLVVWGVAYGAVPVCSGAWFAAAVPRSPEAASVLFTASFQATISLGALAGGAVVDGATPSAVMVLGGLTAAAGVAAVGLRR</sequence>
<evidence type="ECO:0000256" key="3">
    <source>
        <dbReference type="ARBA" id="ARBA00022692"/>
    </source>
</evidence>
<feature type="transmembrane region" description="Helical" evidence="6">
    <location>
        <begin position="95"/>
        <end position="114"/>
    </location>
</feature>
<gene>
    <name evidence="7" type="ORF">SMD44_00598</name>
</gene>
<proteinExistence type="predicted"/>
<feature type="transmembrane region" description="Helical" evidence="6">
    <location>
        <begin position="37"/>
        <end position="56"/>
    </location>
</feature>
<dbReference type="Proteomes" id="UP000195880">
    <property type="component" value="Chromosome"/>
</dbReference>
<keyword evidence="4 6" id="KW-1133">Transmembrane helix</keyword>
<dbReference type="AlphaFoldDB" id="A0A1Z1W467"/>
<protein>
    <submittedName>
        <fullName evidence="7">Transporter</fullName>
    </submittedName>
</protein>
<dbReference type="EMBL" id="CP021748">
    <property type="protein sequence ID" value="ARX81200.1"/>
    <property type="molecule type" value="Genomic_DNA"/>
</dbReference>
<name>A0A1Z1W467_9ACTN</name>